<dbReference type="PANTHER" id="PTHR43130">
    <property type="entry name" value="ARAC-FAMILY TRANSCRIPTIONAL REGULATOR"/>
    <property type="match status" value="1"/>
</dbReference>
<dbReference type="EMBL" id="KK033667">
    <property type="protein sequence ID" value="EXL65344.1"/>
    <property type="molecule type" value="Genomic_DNA"/>
</dbReference>
<evidence type="ECO:0000313" key="2">
    <source>
        <dbReference type="EMBL" id="EXL65344.1"/>
    </source>
</evidence>
<dbReference type="PANTHER" id="PTHR43130:SF7">
    <property type="entry name" value="DJ-1_PFPI DOMAIN-CONTAINING PROTEIN"/>
    <property type="match status" value="1"/>
</dbReference>
<dbReference type="InterPro" id="IPR002818">
    <property type="entry name" value="DJ-1/PfpI"/>
</dbReference>
<dbReference type="InterPro" id="IPR052158">
    <property type="entry name" value="INH-QAR"/>
</dbReference>
<proteinExistence type="predicted"/>
<dbReference type="OrthoDB" id="543156at2759"/>
<sequence length="233" mass="25888">MSPHPELATVERQLHIGVILMGGITEILDVAPVDMAYSLSKNFIETFPGDLFPRHYKAQALDVEIHWVTENGKATLARLTSNVTLNPTDSFETCPPLDIVVIGANNVGYEPNEAELSFVRKAFEGCTAFITVCGGVFVPMAAGLLRGKTATGPRMNLKELRDLSPETNWVEKRWVRDGKLWTSGTLLNGTDLMRAFCHAVWQKLGDPSLVVYQAQLASWPKRDIDYADEPWEV</sequence>
<dbReference type="AlphaFoldDB" id="X0HW34"/>
<accession>X0HW34</accession>
<protein>
    <recommendedName>
        <fullName evidence="1">DJ-1/PfpI domain-containing protein</fullName>
    </recommendedName>
</protein>
<reference evidence="2" key="1">
    <citation type="submission" date="2011-11" db="EMBL/GenBank/DDBJ databases">
        <title>The Genome Sequence of Fusarium oxysporum PHW808.</title>
        <authorList>
            <consortium name="The Broad Institute Genome Sequencing Platform"/>
            <person name="Ma L.-J."/>
            <person name="Gale L.R."/>
            <person name="Schwartz D.C."/>
            <person name="Zhou S."/>
            <person name="Corby-Kistler H."/>
            <person name="Young S.K."/>
            <person name="Zeng Q."/>
            <person name="Gargeya S."/>
            <person name="Fitzgerald M."/>
            <person name="Haas B."/>
            <person name="Abouelleil A."/>
            <person name="Alvarado L."/>
            <person name="Arachchi H.M."/>
            <person name="Berlin A."/>
            <person name="Brown A."/>
            <person name="Chapman S.B."/>
            <person name="Chen Z."/>
            <person name="Dunbar C."/>
            <person name="Freedman E."/>
            <person name="Gearin G."/>
            <person name="Goldberg J."/>
            <person name="Griggs A."/>
            <person name="Gujja S."/>
            <person name="Heiman D."/>
            <person name="Howarth C."/>
            <person name="Larson L."/>
            <person name="Lui A."/>
            <person name="MacDonald P.J.P."/>
            <person name="Montmayeur A."/>
            <person name="Murphy C."/>
            <person name="Neiman D."/>
            <person name="Pearson M."/>
            <person name="Priest M."/>
            <person name="Roberts A."/>
            <person name="Saif S."/>
            <person name="Shea T."/>
            <person name="Shenoy N."/>
            <person name="Sisk P."/>
            <person name="Stolte C."/>
            <person name="Sykes S."/>
            <person name="Wortman J."/>
            <person name="Nusbaum C."/>
            <person name="Birren B."/>
        </authorList>
    </citation>
    <scope>NUCLEOTIDE SEQUENCE [LARGE SCALE GENOMIC DNA]</scope>
    <source>
        <strain evidence="2">54008</strain>
    </source>
</reference>
<dbReference type="HOGENOM" id="CLU_000445_44_8_1"/>
<dbReference type="SUPFAM" id="SSF52317">
    <property type="entry name" value="Class I glutamine amidotransferase-like"/>
    <property type="match status" value="1"/>
</dbReference>
<evidence type="ECO:0000259" key="1">
    <source>
        <dbReference type="Pfam" id="PF01965"/>
    </source>
</evidence>
<feature type="domain" description="DJ-1/PfpI" evidence="1">
    <location>
        <begin position="61"/>
        <end position="196"/>
    </location>
</feature>
<dbReference type="Pfam" id="PF01965">
    <property type="entry name" value="DJ-1_PfpI"/>
    <property type="match status" value="1"/>
</dbReference>
<organism evidence="2">
    <name type="scientific">Fusarium oxysporum f. sp. conglutinans race 2 54008</name>
    <dbReference type="NCBI Taxonomy" id="1089457"/>
    <lineage>
        <taxon>Eukaryota</taxon>
        <taxon>Fungi</taxon>
        <taxon>Dikarya</taxon>
        <taxon>Ascomycota</taxon>
        <taxon>Pezizomycotina</taxon>
        <taxon>Sordariomycetes</taxon>
        <taxon>Hypocreomycetidae</taxon>
        <taxon>Hypocreales</taxon>
        <taxon>Nectriaceae</taxon>
        <taxon>Fusarium</taxon>
        <taxon>Fusarium oxysporum species complex</taxon>
    </lineage>
</organism>
<name>X0HW34_FUSOX</name>
<dbReference type="InterPro" id="IPR029062">
    <property type="entry name" value="Class_I_gatase-like"/>
</dbReference>
<reference evidence="2" key="2">
    <citation type="submission" date="2014-03" db="EMBL/GenBank/DDBJ databases">
        <title>The Genome Annotation of Fusarium oxysporum PHW808.</title>
        <authorList>
            <consortium name="The Broad Institute Genomics Platform"/>
            <person name="Ma L.-J."/>
            <person name="Corby-Kistler H."/>
            <person name="Broz K."/>
            <person name="Gale L.R."/>
            <person name="Jonkers W."/>
            <person name="O'Donnell K."/>
            <person name="Ploetz R."/>
            <person name="Steinberg C."/>
            <person name="Schwartz D.C."/>
            <person name="VanEtten H."/>
            <person name="Zhou S."/>
            <person name="Young S.K."/>
            <person name="Zeng Q."/>
            <person name="Gargeya S."/>
            <person name="Fitzgerald M."/>
            <person name="Abouelleil A."/>
            <person name="Alvarado L."/>
            <person name="Chapman S.B."/>
            <person name="Gainer-Dewar J."/>
            <person name="Goldberg J."/>
            <person name="Griggs A."/>
            <person name="Gujja S."/>
            <person name="Hansen M."/>
            <person name="Howarth C."/>
            <person name="Imamovic A."/>
            <person name="Ireland A."/>
            <person name="Larimer J."/>
            <person name="McCowan C."/>
            <person name="Murphy C."/>
            <person name="Pearson M."/>
            <person name="Poon T.W."/>
            <person name="Priest M."/>
            <person name="Roberts A."/>
            <person name="Saif S."/>
            <person name="Shea T."/>
            <person name="Sykes S."/>
            <person name="Wortman J."/>
            <person name="Nusbaum C."/>
            <person name="Birren B."/>
        </authorList>
    </citation>
    <scope>NUCLEOTIDE SEQUENCE</scope>
    <source>
        <strain evidence="2">54008</strain>
    </source>
</reference>
<dbReference type="Gene3D" id="3.40.50.880">
    <property type="match status" value="1"/>
</dbReference>
<gene>
    <name evidence="2" type="ORF">FOPG_18420</name>
</gene>
<dbReference type="Proteomes" id="UP000030676">
    <property type="component" value="Unassembled WGS sequence"/>
</dbReference>